<sequence>MAIASKLTAIGIIALSFAVGFLSFYLLSDLTREQKKLQVEEIISQLFNFVIFIWIGKILINLSTFISDPLSILAYPSDSKSFYFAIVSIALMLLYKSKQKNMQVIPLLDSFVHLFLISSFVYEFIQFVVVDNFYALGYLILLSILIAIFFLLRERFTTLKMLTVIVIVWSIGMLILGFVQPFVTVFGYIMAPWFVGLFLVMSVGILTYKIRRGAT</sequence>
<feature type="transmembrane region" description="Helical" evidence="1">
    <location>
        <begin position="159"/>
        <end position="179"/>
    </location>
</feature>
<feature type="transmembrane region" description="Helical" evidence="1">
    <location>
        <begin position="6"/>
        <end position="26"/>
    </location>
</feature>
<comment type="caution">
    <text evidence="2">The sequence shown here is derived from an EMBL/GenBank/DDBJ whole genome shotgun (WGS) entry which is preliminary data.</text>
</comment>
<dbReference type="EMBL" id="JBHSPF010000019">
    <property type="protein sequence ID" value="MFC5628357.1"/>
    <property type="molecule type" value="Genomic_DNA"/>
</dbReference>
<keyword evidence="1" id="KW-1133">Transmembrane helix</keyword>
<keyword evidence="3" id="KW-1185">Reference proteome</keyword>
<evidence type="ECO:0008006" key="4">
    <source>
        <dbReference type="Google" id="ProtNLM"/>
    </source>
</evidence>
<feature type="transmembrane region" description="Helical" evidence="1">
    <location>
        <begin position="133"/>
        <end position="152"/>
    </location>
</feature>
<proteinExistence type="predicted"/>
<dbReference type="RefSeq" id="WP_145524155.1">
    <property type="nucleotide sequence ID" value="NZ_JBHSPF010000019.1"/>
</dbReference>
<evidence type="ECO:0000313" key="3">
    <source>
        <dbReference type="Proteomes" id="UP001596143"/>
    </source>
</evidence>
<feature type="transmembrane region" description="Helical" evidence="1">
    <location>
        <begin position="107"/>
        <end position="127"/>
    </location>
</feature>
<protein>
    <recommendedName>
        <fullName evidence="4">DUF4386 family protein</fullName>
    </recommendedName>
</protein>
<keyword evidence="1" id="KW-0812">Transmembrane</keyword>
<feature type="transmembrane region" description="Helical" evidence="1">
    <location>
        <begin position="46"/>
        <end position="67"/>
    </location>
</feature>
<evidence type="ECO:0000256" key="1">
    <source>
        <dbReference type="SAM" id="Phobius"/>
    </source>
</evidence>
<organism evidence="2 3">
    <name type="scientific">Aliibacillus thermotolerans</name>
    <dbReference type="NCBI Taxonomy" id="1834418"/>
    <lineage>
        <taxon>Bacteria</taxon>
        <taxon>Bacillati</taxon>
        <taxon>Bacillota</taxon>
        <taxon>Bacilli</taxon>
        <taxon>Bacillales</taxon>
        <taxon>Bacillaceae</taxon>
        <taxon>Aliibacillus</taxon>
    </lineage>
</organism>
<feature type="transmembrane region" description="Helical" evidence="1">
    <location>
        <begin position="185"/>
        <end position="208"/>
    </location>
</feature>
<keyword evidence="1" id="KW-0472">Membrane</keyword>
<dbReference type="Proteomes" id="UP001596143">
    <property type="component" value="Unassembled WGS sequence"/>
</dbReference>
<name>A0ABW0U4E5_9BACI</name>
<feature type="transmembrane region" description="Helical" evidence="1">
    <location>
        <begin position="79"/>
        <end position="95"/>
    </location>
</feature>
<accession>A0ABW0U4E5</accession>
<evidence type="ECO:0000313" key="2">
    <source>
        <dbReference type="EMBL" id="MFC5628357.1"/>
    </source>
</evidence>
<reference evidence="3" key="1">
    <citation type="journal article" date="2019" name="Int. J. Syst. Evol. Microbiol.">
        <title>The Global Catalogue of Microorganisms (GCM) 10K type strain sequencing project: providing services to taxonomists for standard genome sequencing and annotation.</title>
        <authorList>
            <consortium name="The Broad Institute Genomics Platform"/>
            <consortium name="The Broad Institute Genome Sequencing Center for Infectious Disease"/>
            <person name="Wu L."/>
            <person name="Ma J."/>
        </authorList>
    </citation>
    <scope>NUCLEOTIDE SEQUENCE [LARGE SCALE GENOMIC DNA]</scope>
    <source>
        <strain evidence="3">CGMCC 1.15790</strain>
    </source>
</reference>
<gene>
    <name evidence="2" type="ORF">ACFPTR_05525</name>
</gene>